<evidence type="ECO:0000259" key="7">
    <source>
        <dbReference type="Pfam" id="PF00590"/>
    </source>
</evidence>
<comment type="caution">
    <text evidence="8">The sequence shown here is derived from an EMBL/GenBank/DDBJ whole genome shotgun (WGS) entry which is preliminary data.</text>
</comment>
<keyword evidence="2 6" id="KW-0698">rRNA processing</keyword>
<reference evidence="8 9" key="1">
    <citation type="journal article" date="2016" name="Nat. Commun.">
        <title>Thousands of microbial genomes shed light on interconnected biogeochemical processes in an aquifer system.</title>
        <authorList>
            <person name="Anantharaman K."/>
            <person name="Brown C.T."/>
            <person name="Hug L.A."/>
            <person name="Sharon I."/>
            <person name="Castelle C.J."/>
            <person name="Probst A.J."/>
            <person name="Thomas B.C."/>
            <person name="Singh A."/>
            <person name="Wilkins M.J."/>
            <person name="Karaoz U."/>
            <person name="Brodie E.L."/>
            <person name="Williams K.H."/>
            <person name="Hubbard S.S."/>
            <person name="Banfield J.F."/>
        </authorList>
    </citation>
    <scope>NUCLEOTIDE SEQUENCE [LARGE SCALE GENOMIC DNA]</scope>
</reference>
<dbReference type="CDD" id="cd11648">
    <property type="entry name" value="RsmI"/>
    <property type="match status" value="1"/>
</dbReference>
<dbReference type="GO" id="GO:0005737">
    <property type="term" value="C:cytoplasm"/>
    <property type="evidence" value="ECO:0007669"/>
    <property type="project" value="UniProtKB-SubCell"/>
</dbReference>
<dbReference type="EC" id="2.1.1.198" evidence="6"/>
<keyword evidence="1 6" id="KW-0963">Cytoplasm</keyword>
<dbReference type="PANTHER" id="PTHR46111:SF1">
    <property type="entry name" value="RIBOSOMAL RNA SMALL SUBUNIT METHYLTRANSFERASE I"/>
    <property type="match status" value="1"/>
</dbReference>
<dbReference type="SUPFAM" id="SSF53790">
    <property type="entry name" value="Tetrapyrrole methylase"/>
    <property type="match status" value="1"/>
</dbReference>
<dbReference type="GO" id="GO:0070677">
    <property type="term" value="F:rRNA (cytosine-2'-O-)-methyltransferase activity"/>
    <property type="evidence" value="ECO:0007669"/>
    <property type="project" value="UniProtKB-UniRule"/>
</dbReference>
<dbReference type="Pfam" id="PF00590">
    <property type="entry name" value="TP_methylase"/>
    <property type="match status" value="1"/>
</dbReference>
<dbReference type="InterPro" id="IPR018063">
    <property type="entry name" value="SAM_MeTrfase_RsmI_CS"/>
</dbReference>
<dbReference type="InterPro" id="IPR008189">
    <property type="entry name" value="rRNA_ssu_MeTfrase_I"/>
</dbReference>
<feature type="domain" description="Tetrapyrrole methylase" evidence="7">
    <location>
        <begin position="9"/>
        <end position="204"/>
    </location>
</feature>
<dbReference type="AlphaFoldDB" id="A0A1F6CQT5"/>
<dbReference type="HAMAP" id="MF_01877">
    <property type="entry name" value="16SrRNA_methyltr_I"/>
    <property type="match status" value="1"/>
</dbReference>
<evidence type="ECO:0000256" key="5">
    <source>
        <dbReference type="ARBA" id="ARBA00022691"/>
    </source>
</evidence>
<comment type="similarity">
    <text evidence="6">Belongs to the methyltransferase superfamily. RsmI family.</text>
</comment>
<comment type="function">
    <text evidence="6">Catalyzes the 2'-O-methylation of the ribose of cytidine 1402 (C1402) in 16S rRNA.</text>
</comment>
<evidence type="ECO:0000256" key="4">
    <source>
        <dbReference type="ARBA" id="ARBA00022679"/>
    </source>
</evidence>
<evidence type="ECO:0000313" key="8">
    <source>
        <dbReference type="EMBL" id="OGG51529.1"/>
    </source>
</evidence>
<dbReference type="Gene3D" id="3.30.950.10">
    <property type="entry name" value="Methyltransferase, Cobalt-precorrin-4 Transmethylase, Domain 2"/>
    <property type="match status" value="1"/>
</dbReference>
<evidence type="ECO:0000256" key="1">
    <source>
        <dbReference type="ARBA" id="ARBA00022490"/>
    </source>
</evidence>
<accession>A0A1F6CQT5</accession>
<evidence type="ECO:0000256" key="6">
    <source>
        <dbReference type="HAMAP-Rule" id="MF_01877"/>
    </source>
</evidence>
<evidence type="ECO:0000313" key="9">
    <source>
        <dbReference type="Proteomes" id="UP000176445"/>
    </source>
</evidence>
<keyword evidence="5 6" id="KW-0949">S-adenosyl-L-methionine</keyword>
<name>A0A1F6CQT5_9BACT</name>
<dbReference type="Gene3D" id="3.40.1010.10">
    <property type="entry name" value="Cobalt-precorrin-4 Transmethylase, Domain 1"/>
    <property type="match status" value="1"/>
</dbReference>
<proteinExistence type="inferred from homology"/>
<comment type="subcellular location">
    <subcellularLocation>
        <location evidence="6">Cytoplasm</location>
    </subcellularLocation>
</comment>
<comment type="catalytic activity">
    <reaction evidence="6">
        <text>cytidine(1402) in 16S rRNA + S-adenosyl-L-methionine = 2'-O-methylcytidine(1402) in 16S rRNA + S-adenosyl-L-homocysteine + H(+)</text>
        <dbReference type="Rhea" id="RHEA:42924"/>
        <dbReference type="Rhea" id="RHEA-COMP:10285"/>
        <dbReference type="Rhea" id="RHEA-COMP:10286"/>
        <dbReference type="ChEBI" id="CHEBI:15378"/>
        <dbReference type="ChEBI" id="CHEBI:57856"/>
        <dbReference type="ChEBI" id="CHEBI:59789"/>
        <dbReference type="ChEBI" id="CHEBI:74495"/>
        <dbReference type="ChEBI" id="CHEBI:82748"/>
        <dbReference type="EC" id="2.1.1.198"/>
    </reaction>
</comment>
<dbReference type="NCBIfam" id="TIGR00096">
    <property type="entry name" value="16S rRNA (cytidine(1402)-2'-O)-methyltransferase"/>
    <property type="match status" value="1"/>
</dbReference>
<dbReference type="InterPro" id="IPR014777">
    <property type="entry name" value="4pyrrole_Mease_sub1"/>
</dbReference>
<organism evidence="8 9">
    <name type="scientific">Candidatus Kaiserbacteria bacterium RIFCSPHIGHO2_01_FULL_54_36b</name>
    <dbReference type="NCBI Taxonomy" id="1798483"/>
    <lineage>
        <taxon>Bacteria</taxon>
        <taxon>Candidatus Kaiseribacteriota</taxon>
    </lineage>
</organism>
<dbReference type="PANTHER" id="PTHR46111">
    <property type="entry name" value="RIBOSOMAL RNA SMALL SUBUNIT METHYLTRANSFERASE I"/>
    <property type="match status" value="1"/>
</dbReference>
<dbReference type="Proteomes" id="UP000176445">
    <property type="component" value="Unassembled WGS sequence"/>
</dbReference>
<keyword evidence="3 6" id="KW-0489">Methyltransferase</keyword>
<sequence length="230" mass="24990">MNDELPGGKLSIVATPIGNLGDMTFRGLWNLKEANVIYAEDTRVISKLLSHYGLKKSVFRLDAATEIKKADEILTRLEAGEHVAFVSDAGTPGISDPGARLVAHVRERLPEAIIEAIPGSSALTAALSIAGLSTDRFLFLGFLPHKKGRQTALKEIAQCTVPVVLYESPHRILKLLAELGKFAPDCRVTVARELTKVHEEVLVGGPLELAERLEKKKGVRGEFVVIVDSH</sequence>
<protein>
    <recommendedName>
        <fullName evidence="6">Ribosomal RNA small subunit methyltransferase I</fullName>
        <ecNumber evidence="6">2.1.1.198</ecNumber>
    </recommendedName>
    <alternativeName>
        <fullName evidence="6">16S rRNA 2'-O-ribose C1402 methyltransferase</fullName>
    </alternativeName>
    <alternativeName>
        <fullName evidence="6">rRNA (cytidine-2'-O-)-methyltransferase RsmI</fullName>
    </alternativeName>
</protein>
<dbReference type="PIRSF" id="PIRSF005917">
    <property type="entry name" value="MTase_YraL"/>
    <property type="match status" value="1"/>
</dbReference>
<gene>
    <name evidence="6" type="primary">rsmI</name>
    <name evidence="8" type="ORF">A2704_00730</name>
</gene>
<evidence type="ECO:0000256" key="2">
    <source>
        <dbReference type="ARBA" id="ARBA00022552"/>
    </source>
</evidence>
<evidence type="ECO:0000256" key="3">
    <source>
        <dbReference type="ARBA" id="ARBA00022603"/>
    </source>
</evidence>
<dbReference type="InterPro" id="IPR014776">
    <property type="entry name" value="4pyrrole_Mease_sub2"/>
</dbReference>
<dbReference type="InterPro" id="IPR035996">
    <property type="entry name" value="4pyrrol_Methylase_sf"/>
</dbReference>
<dbReference type="PROSITE" id="PS01296">
    <property type="entry name" value="RSMI"/>
    <property type="match status" value="1"/>
</dbReference>
<keyword evidence="4 6" id="KW-0808">Transferase</keyword>
<dbReference type="EMBL" id="MFKW01000025">
    <property type="protein sequence ID" value="OGG51529.1"/>
    <property type="molecule type" value="Genomic_DNA"/>
</dbReference>
<dbReference type="FunFam" id="3.30.950.10:FF:000002">
    <property type="entry name" value="Ribosomal RNA small subunit methyltransferase I"/>
    <property type="match status" value="1"/>
</dbReference>
<dbReference type="InterPro" id="IPR000878">
    <property type="entry name" value="4pyrrol_Mease"/>
</dbReference>